<organism evidence="2 3">
    <name type="scientific">Streptomyces silvensis</name>
    <dbReference type="NCBI Taxonomy" id="1765722"/>
    <lineage>
        <taxon>Bacteria</taxon>
        <taxon>Bacillati</taxon>
        <taxon>Actinomycetota</taxon>
        <taxon>Actinomycetes</taxon>
        <taxon>Kitasatosporales</taxon>
        <taxon>Streptomycetaceae</taxon>
        <taxon>Streptomyces</taxon>
    </lineage>
</organism>
<reference evidence="2 3" key="1">
    <citation type="submission" date="2015-12" db="EMBL/GenBank/DDBJ databases">
        <title>Draft genome sequence of Streptomyces silvensis ATCC 53525, a producer of novel hormone antagonists.</title>
        <authorList>
            <person name="Johnston C.W."/>
            <person name="Li Y."/>
            <person name="Magarvey N.A."/>
        </authorList>
    </citation>
    <scope>NUCLEOTIDE SEQUENCE [LARGE SCALE GENOMIC DNA]</scope>
    <source>
        <strain evidence="2 3">ATCC 53525</strain>
    </source>
</reference>
<comment type="caution">
    <text evidence="2">The sequence shown here is derived from an EMBL/GenBank/DDBJ whole genome shotgun (WGS) entry which is preliminary data.</text>
</comment>
<accession>A0A0W7XBQ9</accession>
<evidence type="ECO:0000256" key="1">
    <source>
        <dbReference type="SAM" id="MobiDB-lite"/>
    </source>
</evidence>
<dbReference type="OrthoDB" id="4331723at2"/>
<name>A0A0W7XBQ9_9ACTN</name>
<gene>
    <name evidence="2" type="ORF">AT728_31230</name>
</gene>
<evidence type="ECO:0000313" key="2">
    <source>
        <dbReference type="EMBL" id="KUF20224.1"/>
    </source>
</evidence>
<dbReference type="STRING" id="1765722.AT728_31230"/>
<dbReference type="Proteomes" id="UP000054804">
    <property type="component" value="Unassembled WGS sequence"/>
</dbReference>
<feature type="region of interest" description="Disordered" evidence="1">
    <location>
        <begin position="1"/>
        <end position="20"/>
    </location>
</feature>
<dbReference type="EMBL" id="LOCL01000022">
    <property type="protein sequence ID" value="KUF20224.1"/>
    <property type="molecule type" value="Genomic_DNA"/>
</dbReference>
<keyword evidence="3" id="KW-1185">Reference proteome</keyword>
<evidence type="ECO:0000313" key="3">
    <source>
        <dbReference type="Proteomes" id="UP000054804"/>
    </source>
</evidence>
<proteinExistence type="predicted"/>
<sequence>MVEGNPVTANGAAGKRHSAECVGEAEETVEQLRAALRGAGITLPSLRVDPLMIGREAPCPLVELGRCSVETAARLAVLLPGRGEGQW</sequence>
<dbReference type="AlphaFoldDB" id="A0A0W7XBQ9"/>
<protein>
    <submittedName>
        <fullName evidence="2">Uncharacterized protein</fullName>
    </submittedName>
</protein>